<dbReference type="SUPFAM" id="SSF55486">
    <property type="entry name" value="Metalloproteases ('zincins'), catalytic domain"/>
    <property type="match status" value="1"/>
</dbReference>
<keyword evidence="2" id="KW-1185">Reference proteome</keyword>
<reference evidence="1 2" key="1">
    <citation type="submission" date="2019-02" db="EMBL/GenBank/DDBJ databases">
        <title>Deep-cultivation of Planctomycetes and their phenomic and genomic characterization uncovers novel biology.</title>
        <authorList>
            <person name="Wiegand S."/>
            <person name="Jogler M."/>
            <person name="Boedeker C."/>
            <person name="Pinto D."/>
            <person name="Vollmers J."/>
            <person name="Rivas-Marin E."/>
            <person name="Kohn T."/>
            <person name="Peeters S.H."/>
            <person name="Heuer A."/>
            <person name="Rast P."/>
            <person name="Oberbeckmann S."/>
            <person name="Bunk B."/>
            <person name="Jeske O."/>
            <person name="Meyerdierks A."/>
            <person name="Storesund J.E."/>
            <person name="Kallscheuer N."/>
            <person name="Luecker S."/>
            <person name="Lage O.M."/>
            <person name="Pohl T."/>
            <person name="Merkel B.J."/>
            <person name="Hornburger P."/>
            <person name="Mueller R.-W."/>
            <person name="Bruemmer F."/>
            <person name="Labrenz M."/>
            <person name="Spormann A.M."/>
            <person name="Op den Camp H."/>
            <person name="Overmann J."/>
            <person name="Amann R."/>
            <person name="Jetten M.S.M."/>
            <person name="Mascher T."/>
            <person name="Medema M.H."/>
            <person name="Devos D.P."/>
            <person name="Kaster A.-K."/>
            <person name="Ovreas L."/>
            <person name="Rohde M."/>
            <person name="Galperin M.Y."/>
            <person name="Jogler C."/>
        </authorList>
    </citation>
    <scope>NUCLEOTIDE SEQUENCE [LARGE SCALE GENOMIC DNA]</scope>
    <source>
        <strain evidence="1 2">Mal4</strain>
    </source>
</reference>
<dbReference type="RefSeq" id="WP_197444015.1">
    <property type="nucleotide sequence ID" value="NZ_CP036275.1"/>
</dbReference>
<accession>A0A517Z0Y1</accession>
<dbReference type="GO" id="GO:0008237">
    <property type="term" value="F:metallopeptidase activity"/>
    <property type="evidence" value="ECO:0007669"/>
    <property type="project" value="InterPro"/>
</dbReference>
<gene>
    <name evidence="1" type="ORF">Mal4_04190</name>
</gene>
<evidence type="ECO:0000313" key="1">
    <source>
        <dbReference type="EMBL" id="QDU36136.1"/>
    </source>
</evidence>
<protein>
    <recommendedName>
        <fullName evidence="3">Metallopeptidase</fullName>
    </recommendedName>
</protein>
<dbReference type="AlphaFoldDB" id="A0A517Z0Y1"/>
<sequence length="250" mass="28618">MIDQRTLGGPLLRATAIGVMCVNLAFANDESGDTDGQTLRFDPVQQEIEGWTVHVDPSLLEGEHAEEGRRALTMLANHLQRISILVPEETLPKLQTIEIWIERDHPELKAMQYHPNRQWLIDHGHDPRLTRKVHITRASQLLSRQQMLKHPAVILHELAHGYHDQILGFDHPEVIAAYDSAKEAGTYESVLLFTGKSVRHYGLTNHKEYFAEGTEAYFYRNDFYPFVRAELKHHDPTLHDLLGKLWGVGD</sequence>
<dbReference type="Gene3D" id="3.40.390.10">
    <property type="entry name" value="Collagenase (Catalytic Domain)"/>
    <property type="match status" value="1"/>
</dbReference>
<evidence type="ECO:0000313" key="2">
    <source>
        <dbReference type="Proteomes" id="UP000320496"/>
    </source>
</evidence>
<dbReference type="InterPro" id="IPR024079">
    <property type="entry name" value="MetalloPept_cat_dom_sf"/>
</dbReference>
<dbReference type="EMBL" id="CP036275">
    <property type="protein sequence ID" value="QDU36136.1"/>
    <property type="molecule type" value="Genomic_DNA"/>
</dbReference>
<name>A0A517Z0Y1_9PLAN</name>
<proteinExistence type="predicted"/>
<dbReference type="Proteomes" id="UP000320496">
    <property type="component" value="Chromosome"/>
</dbReference>
<dbReference type="KEGG" id="mri:Mal4_04190"/>
<evidence type="ECO:0008006" key="3">
    <source>
        <dbReference type="Google" id="ProtNLM"/>
    </source>
</evidence>
<organism evidence="1 2">
    <name type="scientific">Maioricimonas rarisocia</name>
    <dbReference type="NCBI Taxonomy" id="2528026"/>
    <lineage>
        <taxon>Bacteria</taxon>
        <taxon>Pseudomonadati</taxon>
        <taxon>Planctomycetota</taxon>
        <taxon>Planctomycetia</taxon>
        <taxon>Planctomycetales</taxon>
        <taxon>Planctomycetaceae</taxon>
        <taxon>Maioricimonas</taxon>
    </lineage>
</organism>